<feature type="compositionally biased region" description="Polar residues" evidence="1">
    <location>
        <begin position="152"/>
        <end position="162"/>
    </location>
</feature>
<proteinExistence type="predicted"/>
<feature type="compositionally biased region" description="Basic residues" evidence="1">
    <location>
        <begin position="1"/>
        <end position="13"/>
    </location>
</feature>
<feature type="region of interest" description="Disordered" evidence="1">
    <location>
        <begin position="1"/>
        <end position="27"/>
    </location>
</feature>
<feature type="compositionally biased region" description="Basic and acidic residues" evidence="1">
    <location>
        <begin position="307"/>
        <end position="321"/>
    </location>
</feature>
<feature type="region of interest" description="Disordered" evidence="1">
    <location>
        <begin position="456"/>
        <end position="533"/>
    </location>
</feature>
<feature type="compositionally biased region" description="Low complexity" evidence="1">
    <location>
        <begin position="1398"/>
        <end position="1407"/>
    </location>
</feature>
<feature type="compositionally biased region" description="Polar residues" evidence="1">
    <location>
        <begin position="899"/>
        <end position="909"/>
    </location>
</feature>
<organism evidence="2 3">
    <name type="scientific">Ceratobasidium theobromae</name>
    <dbReference type="NCBI Taxonomy" id="1582974"/>
    <lineage>
        <taxon>Eukaryota</taxon>
        <taxon>Fungi</taxon>
        <taxon>Dikarya</taxon>
        <taxon>Basidiomycota</taxon>
        <taxon>Agaricomycotina</taxon>
        <taxon>Agaricomycetes</taxon>
        <taxon>Cantharellales</taxon>
        <taxon>Ceratobasidiaceae</taxon>
        <taxon>Ceratobasidium</taxon>
    </lineage>
</organism>
<dbReference type="EMBL" id="SSOP01000037">
    <property type="protein sequence ID" value="KAB5593443.1"/>
    <property type="molecule type" value="Genomic_DNA"/>
</dbReference>
<evidence type="ECO:0000313" key="3">
    <source>
        <dbReference type="Proteomes" id="UP000383932"/>
    </source>
</evidence>
<dbReference type="Proteomes" id="UP000383932">
    <property type="component" value="Unassembled WGS sequence"/>
</dbReference>
<evidence type="ECO:0000313" key="2">
    <source>
        <dbReference type="EMBL" id="KAB5593443.1"/>
    </source>
</evidence>
<feature type="region of interest" description="Disordered" evidence="1">
    <location>
        <begin position="117"/>
        <end position="183"/>
    </location>
</feature>
<feature type="compositionally biased region" description="Low complexity" evidence="1">
    <location>
        <begin position="1434"/>
        <end position="1446"/>
    </location>
</feature>
<feature type="compositionally biased region" description="Low complexity" evidence="1">
    <location>
        <begin position="754"/>
        <end position="775"/>
    </location>
</feature>
<evidence type="ECO:0000256" key="1">
    <source>
        <dbReference type="SAM" id="MobiDB-lite"/>
    </source>
</evidence>
<comment type="caution">
    <text evidence="2">The sequence shown here is derived from an EMBL/GenBank/DDBJ whole genome shotgun (WGS) entry which is preliminary data.</text>
</comment>
<dbReference type="OrthoDB" id="3267164at2759"/>
<feature type="compositionally biased region" description="Basic residues" evidence="1">
    <location>
        <begin position="515"/>
        <end position="524"/>
    </location>
</feature>
<feature type="region of interest" description="Disordered" evidence="1">
    <location>
        <begin position="1369"/>
        <end position="1486"/>
    </location>
</feature>
<feature type="compositionally biased region" description="Basic and acidic residues" evidence="1">
    <location>
        <begin position="355"/>
        <end position="366"/>
    </location>
</feature>
<feature type="region of interest" description="Disordered" evidence="1">
    <location>
        <begin position="302"/>
        <end position="377"/>
    </location>
</feature>
<feature type="region of interest" description="Disordered" evidence="1">
    <location>
        <begin position="748"/>
        <end position="815"/>
    </location>
</feature>
<keyword evidence="3" id="KW-1185">Reference proteome</keyword>
<reference evidence="2 3" key="1">
    <citation type="journal article" date="2019" name="Fungal Biol. Biotechnol.">
        <title>Draft genome sequence of fastidious pathogen Ceratobasidium theobromae, which causes vascular-streak dieback in Theobroma cacao.</title>
        <authorList>
            <person name="Ali S.S."/>
            <person name="Asman A."/>
            <person name="Shao J."/>
            <person name="Firmansyah A.P."/>
            <person name="Susilo A.W."/>
            <person name="Rosmana A."/>
            <person name="McMahon P."/>
            <person name="Junaid M."/>
            <person name="Guest D."/>
            <person name="Kheng T.Y."/>
            <person name="Meinhardt L.W."/>
            <person name="Bailey B.A."/>
        </authorList>
    </citation>
    <scope>NUCLEOTIDE SEQUENCE [LARGE SCALE GENOMIC DNA]</scope>
    <source>
        <strain evidence="2 3">CT2</strain>
    </source>
</reference>
<feature type="region of interest" description="Disordered" evidence="1">
    <location>
        <begin position="878"/>
        <end position="912"/>
    </location>
</feature>
<name>A0A5N5QPE1_9AGAM</name>
<feature type="compositionally biased region" description="Acidic residues" evidence="1">
    <location>
        <begin position="163"/>
        <end position="176"/>
    </location>
</feature>
<sequence>MALGIRTHRRRHSARDSPSSTQDAPKTEGIVQLNLNMAVCSSPEIHIKPNPNPGPVLRRIASEAVGLKRTAALPTANGYVARGLPPPPRPQRRRPPPVFVTTLGAPLALAEQSYSPFAAPKTPAPRASSVPPSAGSFGGRSLRSARSYGSHVGSSVYTSDSDGSYDEFELSSEEGEREERPVGRRALRVQVSVEQVAFRDNTPQQRHFGPRWESDDEDRVGVACAGWEDGIKTRATQDEPRGRPRAKPGVASCASVLNTTRMSVSVLETMQRYGWLEHPRPTPASGPIEIVQLEMVARSKPSLKTRSVSDTHRLVAREKSRPAVSPTMPSPLDIPAVAMGRRSVDSAGRRSSRSPLDDRSPLEHAWARAPRAKGRTVARAASQEGSFVFPQISERVPLRVETDLSPAPSAMTLPQFRDERSVASAMQGSPASGVYVSPIPSPHVSDAHLSLLRGLPTTSPIREPMAFPASPSPDPRIARTLSPLPPRLRRTTDAGSASDEVVFRASSSSASSTPQKRKRRRARLPVRANSEGFTARRASDTFALVRTRPGSARVASAELRRTGQALVRTHTNGNDAGEVSSDGRDVVLFVPRAPPPLVRKESIPLPEAVRKPSLELTKPIIEPPPRRTLPFLPWSPPARVFSRPELASREGSFYTAPDSFADDTATDHFRHVSTPIHMDLRDVEEADSMLTAEEDSIPERATISSAMRGHVQPVTLARRMSGEFVRIPSPRQTATVLSGLVQNTGFLVPPSPLPSGSSRHTPHSSSPMSNPNAASIPMRHDQSYSPPRFELPRSVTPRTELSVCSPEDESFHSAHTADPTLRLPLDDWLEFAISSMAAMGIPLTRETLEDLHESEDESLAVLGSISSARRPNSGVILDNVSQADDDSGDNDSSRSLSDVGTTPSPSASMIFSAPGYGATTTFSTDLPGPAGSTRPTIQTCDLEWPADDPADMSAMSDDASESARAVDGLQHVASAIQALNMRTPIPSNGSSRPAPPPVPHQPYVVPPSFVGAPPTRTLSPGAVSISFSEASPAVSSVPPLVVLPADRDRFADSLLLAEYRHSFHYLRDDEYRTLDEGGDVVLYSVGGDWEQVRAGAESRATTDSIVPIEFEDFDPASQDPQARNKYIQFLLSLTGALRTPGPRPQRWVETALRSLRGQMHHGPRYPGDLYDAIGRTEAGVIPPPPEVPNYLGSAFVSSSSSSKSSSLGSALPEDDEILEDFVRSVVTPSLPATPRRRPLAVVTQVPNILPWPALPSPVSARFRIVRPLSRQTAKSQVTALTTITSSNSGYSSLIPPPPRPRSRSVEPHWLAIYMSRRWPVPDTYATRRTYSSPSALCPPMPYHWRPICHISPERLWEITNLAVRIDTMPLAPPPQSLPEHDNAKQHFSTPATTHHSMHSVSSPYSSHRTLSPVATHPGSRMTSHPNLPIHTLSRHSLLSRHSASPLALPPPPPPALSSASHSHSSRARTQRRASPGSSTETGRRTAVVSRVVTPAGMARKRTMKELVGRLMGKERARTRSLTSRAPTPLKSRLGFAGKVADVARRILGRPKRRSRLTSIRSQRDA</sequence>
<gene>
    <name evidence="2" type="ORF">CTheo_3077</name>
</gene>
<feature type="compositionally biased region" description="Low complexity" evidence="1">
    <location>
        <begin position="124"/>
        <end position="135"/>
    </location>
</feature>
<accession>A0A5N5QPE1</accession>
<protein>
    <submittedName>
        <fullName evidence="2">Mucin 2, oligomeric mucus/gel-forming</fullName>
    </submittedName>
</protein>